<keyword evidence="7" id="KW-0560">Oxidoreductase</keyword>
<dbReference type="PANTHER" id="PTHR42802:SF1">
    <property type="entry name" value="L-ORNITHINE N(5)-MONOOXYGENASE"/>
    <property type="match status" value="1"/>
</dbReference>
<keyword evidence="4" id="KW-0285">Flavoprotein</keyword>
<comment type="pathway">
    <text evidence="2">Siderophore biosynthesis.</text>
</comment>
<protein>
    <submittedName>
        <fullName evidence="8">Lysine N6-hydroxylase</fullName>
    </submittedName>
</protein>
<dbReference type="Pfam" id="PF13434">
    <property type="entry name" value="Lys_Orn_oxgnase"/>
    <property type="match status" value="1"/>
</dbReference>
<evidence type="ECO:0000256" key="3">
    <source>
        <dbReference type="ARBA" id="ARBA00007588"/>
    </source>
</evidence>
<evidence type="ECO:0000256" key="2">
    <source>
        <dbReference type="ARBA" id="ARBA00004924"/>
    </source>
</evidence>
<keyword evidence="6" id="KW-0521">NADP</keyword>
<reference evidence="8 9" key="1">
    <citation type="submission" date="2016-08" db="EMBL/GenBank/DDBJ databases">
        <authorList>
            <person name="Seilhamer J.J."/>
        </authorList>
    </citation>
    <scope>NUCLEOTIDE SEQUENCE [LARGE SCALE GENOMIC DNA]</scope>
    <source>
        <strain evidence="8 9">ANC 4874</strain>
    </source>
</reference>
<sequence>MLDFIGIGLGPFNLSLAALLNSHHSLKYQFFDKRQAFDWHAGIQLPNAMMQVPFMADLVSMVEPTSPYSFLNYLKAHQRLYKFYFRENLYIPRQEYNHYCQWVVKQLAHLQFGSRVTDIAPIVGGFQVITEQKGRLSVHQTRKLVLGTGTTPKLPQPLEMLAAQNKQCLHSSNYIHQCTDDLSGNIVLIGSGQSAAEIFIDLFDQQINLETGKPKFHLYWLTRSAGFFPMENTPLGLESFSPDYMSYFYDLPQKLKETLPNTQANLYKGISAKTIRDIYERLYQRSIGAVDTHVTIAGHYQLEYAEVINGKDMQLKFFQTQKQQNLNIQANTVIAATGYQYPSLDFLNKLSPHIALNEQKHWYINENHQLSYQGDGEIYIQNTDLHHHGVGTPDLGLGAFRSAKIANQILGEPYFEIEGRQSFQDFQTKEIERPFSVSAIAKSNYRSEGMSSQISRKTADLYSEYLAK</sequence>
<dbReference type="InterPro" id="IPR025700">
    <property type="entry name" value="Lys/Orn_oxygenase"/>
</dbReference>
<evidence type="ECO:0000313" key="8">
    <source>
        <dbReference type="EMBL" id="SCC73239.1"/>
    </source>
</evidence>
<dbReference type="PANTHER" id="PTHR42802">
    <property type="entry name" value="MONOOXYGENASE"/>
    <property type="match status" value="1"/>
</dbReference>
<dbReference type="Proteomes" id="UP000243661">
    <property type="component" value="Unassembled WGS sequence"/>
</dbReference>
<accession>A0A1C4GYP1</accession>
<dbReference type="RefSeq" id="WP_092721077.1">
    <property type="nucleotide sequence ID" value="NZ_FMBK01000017.1"/>
</dbReference>
<dbReference type="SUPFAM" id="SSF51905">
    <property type="entry name" value="FAD/NAD(P)-binding domain"/>
    <property type="match status" value="1"/>
</dbReference>
<dbReference type="EMBL" id="FMBK01000017">
    <property type="protein sequence ID" value="SCC73239.1"/>
    <property type="molecule type" value="Genomic_DNA"/>
</dbReference>
<comment type="similarity">
    <text evidence="3">Belongs to the lysine N(6)-hydroxylase/L-ornithine N(5)-oxygenase family.</text>
</comment>
<dbReference type="OrthoDB" id="7527071at2"/>
<evidence type="ECO:0000256" key="1">
    <source>
        <dbReference type="ARBA" id="ARBA00001974"/>
    </source>
</evidence>
<gene>
    <name evidence="8" type="ORF">GA0116959_11724</name>
</gene>
<dbReference type="Gene3D" id="3.50.50.60">
    <property type="entry name" value="FAD/NAD(P)-binding domain"/>
    <property type="match status" value="1"/>
</dbReference>
<evidence type="ECO:0000256" key="4">
    <source>
        <dbReference type="ARBA" id="ARBA00022630"/>
    </source>
</evidence>
<keyword evidence="5" id="KW-0274">FAD</keyword>
<organism evidence="8 9">
    <name type="scientific">Acinetobacter albensis</name>
    <dbReference type="NCBI Taxonomy" id="1673609"/>
    <lineage>
        <taxon>Bacteria</taxon>
        <taxon>Pseudomonadati</taxon>
        <taxon>Pseudomonadota</taxon>
        <taxon>Gammaproteobacteria</taxon>
        <taxon>Moraxellales</taxon>
        <taxon>Moraxellaceae</taxon>
        <taxon>Acinetobacter</taxon>
    </lineage>
</organism>
<comment type="cofactor">
    <cofactor evidence="1">
        <name>FAD</name>
        <dbReference type="ChEBI" id="CHEBI:57692"/>
    </cofactor>
</comment>
<evidence type="ECO:0000256" key="6">
    <source>
        <dbReference type="ARBA" id="ARBA00022857"/>
    </source>
</evidence>
<dbReference type="AlphaFoldDB" id="A0A1C4GYP1"/>
<evidence type="ECO:0000256" key="5">
    <source>
        <dbReference type="ARBA" id="ARBA00022827"/>
    </source>
</evidence>
<evidence type="ECO:0000256" key="7">
    <source>
        <dbReference type="ARBA" id="ARBA00023002"/>
    </source>
</evidence>
<name>A0A1C4GYP1_9GAMM</name>
<dbReference type="GO" id="GO:0016491">
    <property type="term" value="F:oxidoreductase activity"/>
    <property type="evidence" value="ECO:0007669"/>
    <property type="project" value="UniProtKB-KW"/>
</dbReference>
<proteinExistence type="inferred from homology"/>
<evidence type="ECO:0000313" key="9">
    <source>
        <dbReference type="Proteomes" id="UP000243661"/>
    </source>
</evidence>
<dbReference type="InterPro" id="IPR036188">
    <property type="entry name" value="FAD/NAD-bd_sf"/>
</dbReference>